<dbReference type="RefSeq" id="WP_145061774.1">
    <property type="nucleotide sequence ID" value="NZ_CP036287.1"/>
</dbReference>
<dbReference type="AlphaFoldDB" id="A0A518BEA0"/>
<keyword evidence="2" id="KW-1185">Reference proteome</keyword>
<reference evidence="1 2" key="1">
    <citation type="submission" date="2019-02" db="EMBL/GenBank/DDBJ databases">
        <title>Deep-cultivation of Planctomycetes and their phenomic and genomic characterization uncovers novel biology.</title>
        <authorList>
            <person name="Wiegand S."/>
            <person name="Jogler M."/>
            <person name="Boedeker C."/>
            <person name="Pinto D."/>
            <person name="Vollmers J."/>
            <person name="Rivas-Marin E."/>
            <person name="Kohn T."/>
            <person name="Peeters S.H."/>
            <person name="Heuer A."/>
            <person name="Rast P."/>
            <person name="Oberbeckmann S."/>
            <person name="Bunk B."/>
            <person name="Jeske O."/>
            <person name="Meyerdierks A."/>
            <person name="Storesund J.E."/>
            <person name="Kallscheuer N."/>
            <person name="Luecker S."/>
            <person name="Lage O.M."/>
            <person name="Pohl T."/>
            <person name="Merkel B.J."/>
            <person name="Hornburger P."/>
            <person name="Mueller R.-W."/>
            <person name="Bruemmer F."/>
            <person name="Labrenz M."/>
            <person name="Spormann A.M."/>
            <person name="Op den Camp H."/>
            <person name="Overmann J."/>
            <person name="Amann R."/>
            <person name="Jetten M.S.M."/>
            <person name="Mascher T."/>
            <person name="Medema M.H."/>
            <person name="Devos D.P."/>
            <person name="Kaster A.-K."/>
            <person name="Ovreas L."/>
            <person name="Rohde M."/>
            <person name="Galperin M.Y."/>
            <person name="Jogler C."/>
        </authorList>
    </citation>
    <scope>NUCLEOTIDE SEQUENCE [LARGE SCALE GENOMIC DNA]</scope>
    <source>
        <strain evidence="1 2">Pla133</strain>
    </source>
</reference>
<organism evidence="1 2">
    <name type="scientific">Engelhardtia mirabilis</name>
    <dbReference type="NCBI Taxonomy" id="2528011"/>
    <lineage>
        <taxon>Bacteria</taxon>
        <taxon>Pseudomonadati</taxon>
        <taxon>Planctomycetota</taxon>
        <taxon>Planctomycetia</taxon>
        <taxon>Planctomycetia incertae sedis</taxon>
        <taxon>Engelhardtia</taxon>
    </lineage>
</organism>
<dbReference type="Proteomes" id="UP000316921">
    <property type="component" value="Chromosome"/>
</dbReference>
<sequence>MEIELKGDVPLFVHLAEVASAAQERDLTLHLVGGAAMILWAGSLGTRREMTKDLDWALVSDGLGNERRTIELAQELLGLMAVLGFERPEGWRQSRSGRFQFVHADDPIAVEFLCGSPSVGRQSRRPPAWELAKLDGGPPHFYAARTPWIEFIGEWVEVRVLVGSRDALVSIPDLPSLALLKLKAVRDKQGRIDAERDSGRLEYEENRLRRHGHDLADLVSWCRRDGSFALLARRVGELDEIGRTALEADKWFGRRSEIVERLELEGVVRAGRELAFAAGRSGDSE</sequence>
<evidence type="ECO:0000313" key="1">
    <source>
        <dbReference type="EMBL" id="QDU65301.1"/>
    </source>
</evidence>
<dbReference type="KEGG" id="pbap:Pla133_03660"/>
<evidence type="ECO:0000313" key="2">
    <source>
        <dbReference type="Proteomes" id="UP000316921"/>
    </source>
</evidence>
<evidence type="ECO:0008006" key="3">
    <source>
        <dbReference type="Google" id="ProtNLM"/>
    </source>
</evidence>
<dbReference type="EMBL" id="CP036287">
    <property type="protein sequence ID" value="QDU65301.1"/>
    <property type="molecule type" value="Genomic_DNA"/>
</dbReference>
<protein>
    <recommendedName>
        <fullName evidence="3">Nucleotidyl transferase AbiEii toxin, Type IV TA system</fullName>
    </recommendedName>
</protein>
<accession>A0A518BEA0</accession>
<gene>
    <name evidence="1" type="ORF">Pla133_03660</name>
</gene>
<name>A0A518BEA0_9BACT</name>
<proteinExistence type="predicted"/>